<dbReference type="Gene3D" id="1.10.3260.10">
    <property type="entry name" value="DNA ligase, ATP-dependent, N-terminal domain"/>
    <property type="match status" value="1"/>
</dbReference>
<evidence type="ECO:0000256" key="4">
    <source>
        <dbReference type="ARBA" id="ARBA00022598"/>
    </source>
</evidence>
<name>A0A915MVN8_MELJA</name>
<dbReference type="Pfam" id="PF00533">
    <property type="entry name" value="BRCT"/>
    <property type="match status" value="1"/>
</dbReference>
<keyword evidence="6" id="KW-0677">Repeat</keyword>
<dbReference type="Proteomes" id="UP000887561">
    <property type="component" value="Unplaced"/>
</dbReference>
<evidence type="ECO:0000313" key="20">
    <source>
        <dbReference type="WBParaSite" id="scaffold5683_cov232.g9839"/>
    </source>
</evidence>
<keyword evidence="9" id="KW-0067">ATP-binding</keyword>
<evidence type="ECO:0000259" key="18">
    <source>
        <dbReference type="PROSITE" id="PS50172"/>
    </source>
</evidence>
<dbReference type="GO" id="GO:0003677">
    <property type="term" value="F:DNA binding"/>
    <property type="evidence" value="ECO:0007669"/>
    <property type="project" value="InterPro"/>
</dbReference>
<feature type="domain" description="ATP-dependent DNA ligase family profile" evidence="17">
    <location>
        <begin position="364"/>
        <end position="487"/>
    </location>
</feature>
<dbReference type="InterPro" id="IPR012340">
    <property type="entry name" value="NA-bd_OB-fold"/>
</dbReference>
<keyword evidence="4" id="KW-0436">Ligase</keyword>
<dbReference type="GO" id="GO:0006310">
    <property type="term" value="P:DNA recombination"/>
    <property type="evidence" value="ECO:0007669"/>
    <property type="project" value="UniProtKB-KW"/>
</dbReference>
<evidence type="ECO:0000256" key="10">
    <source>
        <dbReference type="ARBA" id="ARBA00022842"/>
    </source>
</evidence>
<dbReference type="InterPro" id="IPR001357">
    <property type="entry name" value="BRCT_dom"/>
</dbReference>
<dbReference type="SUPFAM" id="SSF56091">
    <property type="entry name" value="DNA ligase/mRNA capping enzyme, catalytic domain"/>
    <property type="match status" value="1"/>
</dbReference>
<keyword evidence="5" id="KW-0479">Metal-binding</keyword>
<evidence type="ECO:0000256" key="15">
    <source>
        <dbReference type="ARBA" id="ARBA00031942"/>
    </source>
</evidence>
<dbReference type="InterPro" id="IPR036420">
    <property type="entry name" value="BRCT_dom_sf"/>
</dbReference>
<dbReference type="GO" id="GO:0032807">
    <property type="term" value="C:DNA ligase IV complex"/>
    <property type="evidence" value="ECO:0007669"/>
    <property type="project" value="TreeGrafter"/>
</dbReference>
<evidence type="ECO:0000256" key="12">
    <source>
        <dbReference type="ARBA" id="ARBA00023204"/>
    </source>
</evidence>
<dbReference type="InterPro" id="IPR012308">
    <property type="entry name" value="DNA_ligase_ATP-dep_N"/>
</dbReference>
<keyword evidence="19" id="KW-1185">Reference proteome</keyword>
<evidence type="ECO:0000256" key="6">
    <source>
        <dbReference type="ARBA" id="ARBA00022737"/>
    </source>
</evidence>
<keyword evidence="13" id="KW-0539">Nucleus</keyword>
<evidence type="ECO:0000256" key="8">
    <source>
        <dbReference type="ARBA" id="ARBA00022763"/>
    </source>
</evidence>
<dbReference type="SMART" id="SM00292">
    <property type="entry name" value="BRCT"/>
    <property type="match status" value="2"/>
</dbReference>
<sequence>MTTSTSNQQQTVAQKILFNELCNVFQEIKSTYRATKHFVFNKFLRRWRDEMIKENVEDGFIEYRTDDTFYPALRLFVPSKDVKVREFRIKEAKLNQLVCNSIAAMPLNPVPTNYDLLVERLVNMSSDRFPVNTAKLTIWEVNEFLDRIKYPNSVDIQEEAMDKLCRQCTPNELRFIFHIILGNIERYIDMSAHTLMRTFHAEADNLWKEGDSLQLICEKFADPETENSMNLTGHLLCKPFRPMLLKRLNYNKYCLAKIIRYCQRPFYLETKYDGEHLIVHKYEKINYKYFTRNGVDYTNKLGRHYELLFSKRIHKYFNEEIVDCVLDCELLIWDNNLNCFVGKNRRASDGNVYDPKYMDDDFFENNKTFERSIAVFDILYLNGKCLITEKLTLSERVELLENIFVEEDFEDFVNYYKNAMSQNEEGIVVKSLNSLYRPGSRAEKNGWFKIKPDYGIQSVLDLAVVGVRIEAGHDRNRLKSFLIAGITSRLKALDFQRLRSTIGNTSELLYKRPEWIEEFDDTSKNANNYRFVFYEKIQVVEVRASGLINGKLQFPAIVGVRHDKILEEVDSVIDVANFDERLRSRPMIDEDDEHEANIILNKKGKMQQINLKSSIKLINSRETEKLRSEEFQICNKLENVKVCVLNANEGYTTQQLQKILIELGAIPIANPTNNTAFLVAMNPKTLNCIAHVKADKCHIVHGNWKSSDLIHFCSTSKFNLFPTSEDNLIEMRENINNKINGEQQQQKLNLKRKQKEVCSSNIVPKRNLQEKAFERERDESEENERFYEQLAREAEEVEIEIRNQVENQLNSDDCQPVEKGNLFADYIFYLHNSLQQQQKSKIQKLIEMQNGRIVNELDSSITHVVLDKLKRGEEQSLFDFNEKQQFLCNFVSIQWINKAIEEEDRYRLPESIHEFIE</sequence>
<feature type="coiled-coil region" evidence="16">
    <location>
        <begin position="725"/>
        <end position="807"/>
    </location>
</feature>
<evidence type="ECO:0000256" key="13">
    <source>
        <dbReference type="ARBA" id="ARBA00023242"/>
    </source>
</evidence>
<dbReference type="Gene3D" id="3.40.50.10190">
    <property type="entry name" value="BRCT domain"/>
    <property type="match status" value="2"/>
</dbReference>
<keyword evidence="7" id="KW-0547">Nucleotide-binding</keyword>
<dbReference type="GO" id="GO:0003910">
    <property type="term" value="F:DNA ligase (ATP) activity"/>
    <property type="evidence" value="ECO:0007669"/>
    <property type="project" value="InterPro"/>
</dbReference>
<keyword evidence="16" id="KW-0175">Coiled coil</keyword>
<comment type="subcellular location">
    <subcellularLocation>
        <location evidence="2">Nucleus</location>
    </subcellularLocation>
</comment>
<dbReference type="GO" id="GO:0005524">
    <property type="term" value="F:ATP binding"/>
    <property type="evidence" value="ECO:0007669"/>
    <property type="project" value="UniProtKB-KW"/>
</dbReference>
<dbReference type="WBParaSite" id="scaffold5683_cov232.g9839">
    <property type="protein sequence ID" value="scaffold5683_cov232.g9839"/>
    <property type="gene ID" value="scaffold5683_cov232.g9839"/>
</dbReference>
<dbReference type="Gene3D" id="2.40.50.140">
    <property type="entry name" value="Nucleic acid-binding proteins"/>
    <property type="match status" value="1"/>
</dbReference>
<evidence type="ECO:0000313" key="19">
    <source>
        <dbReference type="Proteomes" id="UP000887561"/>
    </source>
</evidence>
<keyword evidence="12" id="KW-0234">DNA repair</keyword>
<dbReference type="GO" id="GO:0046872">
    <property type="term" value="F:metal ion binding"/>
    <property type="evidence" value="ECO:0007669"/>
    <property type="project" value="UniProtKB-KW"/>
</dbReference>
<evidence type="ECO:0000256" key="14">
    <source>
        <dbReference type="ARBA" id="ARBA00030676"/>
    </source>
</evidence>
<evidence type="ECO:0000256" key="1">
    <source>
        <dbReference type="ARBA" id="ARBA00001946"/>
    </source>
</evidence>
<comment type="similarity">
    <text evidence="3">Belongs to the ATP-dependent DNA ligase family.</text>
</comment>
<dbReference type="InterPro" id="IPR044125">
    <property type="entry name" value="Adenylation_DNA_ligase_IV"/>
</dbReference>
<dbReference type="PANTHER" id="PTHR45997:SF1">
    <property type="entry name" value="DNA LIGASE 4"/>
    <property type="match status" value="1"/>
</dbReference>
<dbReference type="GO" id="GO:0006303">
    <property type="term" value="P:double-strand break repair via nonhomologous end joining"/>
    <property type="evidence" value="ECO:0007669"/>
    <property type="project" value="TreeGrafter"/>
</dbReference>
<dbReference type="PANTHER" id="PTHR45997">
    <property type="entry name" value="DNA LIGASE 4"/>
    <property type="match status" value="1"/>
</dbReference>
<evidence type="ECO:0000256" key="7">
    <source>
        <dbReference type="ARBA" id="ARBA00022741"/>
    </source>
</evidence>
<evidence type="ECO:0000256" key="9">
    <source>
        <dbReference type="ARBA" id="ARBA00022840"/>
    </source>
</evidence>
<dbReference type="Gene3D" id="3.30.470.30">
    <property type="entry name" value="DNA ligase/mRNA capping enzyme"/>
    <property type="match status" value="1"/>
</dbReference>
<keyword evidence="8" id="KW-0227">DNA damage</keyword>
<reference evidence="20" key="1">
    <citation type="submission" date="2022-11" db="UniProtKB">
        <authorList>
            <consortium name="WormBaseParasite"/>
        </authorList>
    </citation>
    <scope>IDENTIFICATION</scope>
</reference>
<keyword evidence="11" id="KW-0233">DNA recombination</keyword>
<feature type="domain" description="BRCT" evidence="18">
    <location>
        <begin position="818"/>
        <end position="902"/>
    </location>
</feature>
<dbReference type="PROSITE" id="PS50172">
    <property type="entry name" value="BRCT"/>
    <property type="match status" value="1"/>
</dbReference>
<evidence type="ECO:0000256" key="11">
    <source>
        <dbReference type="ARBA" id="ARBA00023172"/>
    </source>
</evidence>
<evidence type="ECO:0000256" key="2">
    <source>
        <dbReference type="ARBA" id="ARBA00004123"/>
    </source>
</evidence>
<keyword evidence="10" id="KW-0460">Magnesium</keyword>
<evidence type="ECO:0000256" key="5">
    <source>
        <dbReference type="ARBA" id="ARBA00022723"/>
    </source>
</evidence>
<dbReference type="Pfam" id="PF04675">
    <property type="entry name" value="DNA_ligase_A_N"/>
    <property type="match status" value="1"/>
</dbReference>
<evidence type="ECO:0000259" key="17">
    <source>
        <dbReference type="PROSITE" id="PS50160"/>
    </source>
</evidence>
<dbReference type="AlphaFoldDB" id="A0A915MVN8"/>
<organism evidence="19 20">
    <name type="scientific">Meloidogyne javanica</name>
    <name type="common">Root-knot nematode worm</name>
    <dbReference type="NCBI Taxonomy" id="6303"/>
    <lineage>
        <taxon>Eukaryota</taxon>
        <taxon>Metazoa</taxon>
        <taxon>Ecdysozoa</taxon>
        <taxon>Nematoda</taxon>
        <taxon>Chromadorea</taxon>
        <taxon>Rhabditida</taxon>
        <taxon>Tylenchina</taxon>
        <taxon>Tylenchomorpha</taxon>
        <taxon>Tylenchoidea</taxon>
        <taxon>Meloidogynidae</taxon>
        <taxon>Meloidogyninae</taxon>
        <taxon>Meloidogyne</taxon>
        <taxon>Meloidogyne incognita group</taxon>
    </lineage>
</organism>
<evidence type="ECO:0000256" key="16">
    <source>
        <dbReference type="SAM" id="Coils"/>
    </source>
</evidence>
<dbReference type="CDD" id="cd07903">
    <property type="entry name" value="Adenylation_DNA_ligase_IV"/>
    <property type="match status" value="1"/>
</dbReference>
<dbReference type="GO" id="GO:0005958">
    <property type="term" value="C:DNA-dependent protein kinase-DNA ligase 4 complex"/>
    <property type="evidence" value="ECO:0007669"/>
    <property type="project" value="TreeGrafter"/>
</dbReference>
<dbReference type="PROSITE" id="PS50160">
    <property type="entry name" value="DNA_LIGASE_A3"/>
    <property type="match status" value="1"/>
</dbReference>
<proteinExistence type="inferred from homology"/>
<accession>A0A915MVN8</accession>
<dbReference type="InterPro" id="IPR036599">
    <property type="entry name" value="DNA_ligase_N_sf"/>
</dbReference>
<dbReference type="InterPro" id="IPR012310">
    <property type="entry name" value="DNA_ligase_ATP-dep_cent"/>
</dbReference>
<dbReference type="GO" id="GO:0006297">
    <property type="term" value="P:nucleotide-excision repair, DNA gap filling"/>
    <property type="evidence" value="ECO:0007669"/>
    <property type="project" value="TreeGrafter"/>
</dbReference>
<dbReference type="InterPro" id="IPR029710">
    <property type="entry name" value="LIG4"/>
</dbReference>
<comment type="cofactor">
    <cofactor evidence="1">
        <name>Mg(2+)</name>
        <dbReference type="ChEBI" id="CHEBI:18420"/>
    </cofactor>
</comment>
<dbReference type="Pfam" id="PF01068">
    <property type="entry name" value="DNA_ligase_A_M"/>
    <property type="match status" value="1"/>
</dbReference>
<dbReference type="SUPFAM" id="SSF52113">
    <property type="entry name" value="BRCT domain"/>
    <property type="match status" value="1"/>
</dbReference>
<protein>
    <recommendedName>
        <fullName evidence="15">DNA ligase IV</fullName>
    </recommendedName>
    <alternativeName>
        <fullName evidence="14">Polydeoxyribonucleotide synthase [ATP] 4</fullName>
    </alternativeName>
</protein>
<evidence type="ECO:0000256" key="3">
    <source>
        <dbReference type="ARBA" id="ARBA00007572"/>
    </source>
</evidence>